<keyword evidence="1 5" id="KW-0238">DNA-binding</keyword>
<dbReference type="InterPro" id="IPR016032">
    <property type="entry name" value="Sig_transdc_resp-reg_C-effctor"/>
</dbReference>
<protein>
    <submittedName>
        <fullName evidence="5">DNA-binding response regulator, LuxR family</fullName>
    </submittedName>
</protein>
<dbReference type="InterPro" id="IPR001789">
    <property type="entry name" value="Sig_transdc_resp-reg_receiver"/>
</dbReference>
<dbReference type="SMART" id="SM00421">
    <property type="entry name" value="HTH_LUXR"/>
    <property type="match status" value="1"/>
</dbReference>
<dbReference type="GO" id="GO:0003677">
    <property type="term" value="F:DNA binding"/>
    <property type="evidence" value="ECO:0007669"/>
    <property type="project" value="UniProtKB-KW"/>
</dbReference>
<dbReference type="PANTHER" id="PTHR43214">
    <property type="entry name" value="TWO-COMPONENT RESPONSE REGULATOR"/>
    <property type="match status" value="1"/>
</dbReference>
<dbReference type="PANTHER" id="PTHR43214:SF43">
    <property type="entry name" value="TWO-COMPONENT RESPONSE REGULATOR"/>
    <property type="match status" value="1"/>
</dbReference>
<reference evidence="5 6" key="1">
    <citation type="journal article" date="2018" name="Front. Microbiol.">
        <title>Hydrolytic Capabilities as a Key to Environmental Success: Chitinolytic and Cellulolytic Acidobacteria From Acidic Sub-arctic Soils and Boreal Peatlands.</title>
        <authorList>
            <person name="Belova S.E."/>
            <person name="Ravin N.V."/>
            <person name="Pankratov T.A."/>
            <person name="Rakitin A.L."/>
            <person name="Ivanova A.A."/>
            <person name="Beletsky A.V."/>
            <person name="Mardanov A.V."/>
            <person name="Sinninghe Damste J.S."/>
            <person name="Dedysh S.N."/>
        </authorList>
    </citation>
    <scope>NUCLEOTIDE SEQUENCE [LARGE SCALE GENOMIC DNA]</scope>
    <source>
        <strain evidence="5 6">SBC82</strain>
        <plasmid evidence="6">pacpol2</plasmid>
    </source>
</reference>
<dbReference type="AlphaFoldDB" id="A0A2Z5G9T8"/>
<keyword evidence="2" id="KW-0597">Phosphoprotein</keyword>
<proteinExistence type="predicted"/>
<dbReference type="EMBL" id="CP030842">
    <property type="protein sequence ID" value="AXC16042.1"/>
    <property type="molecule type" value="Genomic_DNA"/>
</dbReference>
<feature type="modified residue" description="4-aspartylphosphate" evidence="2">
    <location>
        <position position="13"/>
    </location>
</feature>
<dbReference type="InterPro" id="IPR011006">
    <property type="entry name" value="CheY-like_superfamily"/>
</dbReference>
<evidence type="ECO:0000313" key="5">
    <source>
        <dbReference type="EMBL" id="AXC16042.1"/>
    </source>
</evidence>
<feature type="domain" description="Response regulatory" evidence="4">
    <location>
        <begin position="1"/>
        <end position="78"/>
    </location>
</feature>
<evidence type="ECO:0000259" key="4">
    <source>
        <dbReference type="PROSITE" id="PS50110"/>
    </source>
</evidence>
<name>A0A2Z5G9T8_9BACT</name>
<dbReference type="SUPFAM" id="SSF52172">
    <property type="entry name" value="CheY-like"/>
    <property type="match status" value="1"/>
</dbReference>
<dbReference type="KEGG" id="abas:ACPOL_6832"/>
<dbReference type="GO" id="GO:0000160">
    <property type="term" value="P:phosphorelay signal transduction system"/>
    <property type="evidence" value="ECO:0007669"/>
    <property type="project" value="InterPro"/>
</dbReference>
<dbReference type="PROSITE" id="PS50043">
    <property type="entry name" value="HTH_LUXR_2"/>
    <property type="match status" value="1"/>
</dbReference>
<accession>A0A2Z5G9T8</accession>
<sequence>MIEQLRPDVAIIDVEMPRKDGLTIARTVKQNNWETRIIFLTLHKERDLFHAAMEAGGGAFLVKDSALAEIAVAIKTVMAGRRYVSSGIVDQFMLPQEPVPSDAGLLRDLTPAERRILKLIAEGKSSKEIGADLSIHYRTVENHRTNISRKLGIMGSNALPRFALQYKDKLTT</sequence>
<dbReference type="PROSITE" id="PS50110">
    <property type="entry name" value="RESPONSE_REGULATORY"/>
    <property type="match status" value="1"/>
</dbReference>
<dbReference type="PRINTS" id="PR00038">
    <property type="entry name" value="HTHLUXR"/>
</dbReference>
<geneLocation type="plasmid" evidence="6">
    <name>pacpol2</name>
</geneLocation>
<dbReference type="Pfam" id="PF00196">
    <property type="entry name" value="GerE"/>
    <property type="match status" value="1"/>
</dbReference>
<dbReference type="GO" id="GO:0006355">
    <property type="term" value="P:regulation of DNA-templated transcription"/>
    <property type="evidence" value="ECO:0007669"/>
    <property type="project" value="InterPro"/>
</dbReference>
<dbReference type="Proteomes" id="UP000253606">
    <property type="component" value="Plasmid pACPOL2"/>
</dbReference>
<evidence type="ECO:0000256" key="1">
    <source>
        <dbReference type="ARBA" id="ARBA00023125"/>
    </source>
</evidence>
<organism evidence="5 6">
    <name type="scientific">Acidisarcina polymorpha</name>
    <dbReference type="NCBI Taxonomy" id="2211140"/>
    <lineage>
        <taxon>Bacteria</taxon>
        <taxon>Pseudomonadati</taxon>
        <taxon>Acidobacteriota</taxon>
        <taxon>Terriglobia</taxon>
        <taxon>Terriglobales</taxon>
        <taxon>Acidobacteriaceae</taxon>
        <taxon>Acidisarcina</taxon>
    </lineage>
</organism>
<keyword evidence="5" id="KW-0614">Plasmid</keyword>
<dbReference type="Gene3D" id="3.40.50.2300">
    <property type="match status" value="1"/>
</dbReference>
<dbReference type="SUPFAM" id="SSF46894">
    <property type="entry name" value="C-terminal effector domain of the bipartite response regulators"/>
    <property type="match status" value="1"/>
</dbReference>
<dbReference type="InterPro" id="IPR039420">
    <property type="entry name" value="WalR-like"/>
</dbReference>
<evidence type="ECO:0000259" key="3">
    <source>
        <dbReference type="PROSITE" id="PS50043"/>
    </source>
</evidence>
<dbReference type="InterPro" id="IPR000792">
    <property type="entry name" value="Tscrpt_reg_LuxR_C"/>
</dbReference>
<evidence type="ECO:0000313" key="6">
    <source>
        <dbReference type="Proteomes" id="UP000253606"/>
    </source>
</evidence>
<evidence type="ECO:0000256" key="2">
    <source>
        <dbReference type="PROSITE-ProRule" id="PRU00169"/>
    </source>
</evidence>
<dbReference type="PROSITE" id="PS00622">
    <property type="entry name" value="HTH_LUXR_1"/>
    <property type="match status" value="1"/>
</dbReference>
<gene>
    <name evidence="5" type="ORF">ACPOL_6832</name>
</gene>
<keyword evidence="6" id="KW-1185">Reference proteome</keyword>
<dbReference type="Pfam" id="PF00072">
    <property type="entry name" value="Response_reg"/>
    <property type="match status" value="1"/>
</dbReference>
<feature type="domain" description="HTH luxR-type" evidence="3">
    <location>
        <begin position="102"/>
        <end position="167"/>
    </location>
</feature>
<dbReference type="CDD" id="cd06170">
    <property type="entry name" value="LuxR_C_like"/>
    <property type="match status" value="1"/>
</dbReference>